<dbReference type="AlphaFoldDB" id="A0A6S6SPK6"/>
<evidence type="ECO:0008006" key="3">
    <source>
        <dbReference type="Google" id="ProtNLM"/>
    </source>
</evidence>
<reference evidence="2" key="1">
    <citation type="submission" date="2020-01" db="EMBL/GenBank/DDBJ databases">
        <authorList>
            <person name="Meier V. D."/>
            <person name="Meier V D."/>
        </authorList>
    </citation>
    <scope>NUCLEOTIDE SEQUENCE</scope>
    <source>
        <strain evidence="2">HLG_WM_MAG_07</strain>
    </source>
</reference>
<evidence type="ECO:0000256" key="1">
    <source>
        <dbReference type="SAM" id="SignalP"/>
    </source>
</evidence>
<feature type="signal peptide" evidence="1">
    <location>
        <begin position="1"/>
        <end position="20"/>
    </location>
</feature>
<keyword evidence="1" id="KW-0732">Signal</keyword>
<evidence type="ECO:0000313" key="2">
    <source>
        <dbReference type="EMBL" id="CAA6812318.1"/>
    </source>
</evidence>
<accession>A0A6S6SPK6</accession>
<name>A0A6S6SPK6_9GAMM</name>
<proteinExistence type="predicted"/>
<sequence>MIIAFLVSNSSLLFADSLFAAEDTVDTKANIEEVSTPSDIEVMNAVVDYLHYLENKEKVNSSEVLMNSSESSVNTKPLNAEVKVSEDEEANAQAIVLIPQKLPNHKDSIDQMEVIDTPEKLPLEGWVYLGRFSAEKWENRTLMHADNQIPIPNKRYQVVSTLHLRDALPVKGKLGRIIRQLNMNTKVTVRKIQRSGKKGDYWAYIEAKEALIKN</sequence>
<protein>
    <recommendedName>
        <fullName evidence="3">SH3b domain-containing protein</fullName>
    </recommendedName>
</protein>
<dbReference type="EMBL" id="CACVAY010000054">
    <property type="protein sequence ID" value="CAA6812318.1"/>
    <property type="molecule type" value="Genomic_DNA"/>
</dbReference>
<organism evidence="2">
    <name type="scientific">uncultured Thiotrichaceae bacterium</name>
    <dbReference type="NCBI Taxonomy" id="298394"/>
    <lineage>
        <taxon>Bacteria</taxon>
        <taxon>Pseudomonadati</taxon>
        <taxon>Pseudomonadota</taxon>
        <taxon>Gammaproteobacteria</taxon>
        <taxon>Thiotrichales</taxon>
        <taxon>Thiotrichaceae</taxon>
        <taxon>environmental samples</taxon>
    </lineage>
</organism>
<gene>
    <name evidence="2" type="ORF">HELGO_WM37565</name>
</gene>
<feature type="chain" id="PRO_5027983578" description="SH3b domain-containing protein" evidence="1">
    <location>
        <begin position="21"/>
        <end position="214"/>
    </location>
</feature>